<feature type="compositionally biased region" description="Basic and acidic residues" evidence="6">
    <location>
        <begin position="343"/>
        <end position="353"/>
    </location>
</feature>
<feature type="compositionally biased region" description="Basic and acidic residues" evidence="6">
    <location>
        <begin position="363"/>
        <end position="375"/>
    </location>
</feature>
<feature type="domain" description="Rhodopsin" evidence="8">
    <location>
        <begin position="38"/>
        <end position="278"/>
    </location>
</feature>
<keyword evidence="2 7" id="KW-0812">Transmembrane</keyword>
<comment type="caution">
    <text evidence="9">The sequence shown here is derived from an EMBL/GenBank/DDBJ whole genome shotgun (WGS) entry which is preliminary data.</text>
</comment>
<feature type="transmembrane region" description="Helical" evidence="7">
    <location>
        <begin position="187"/>
        <end position="208"/>
    </location>
</feature>
<protein>
    <submittedName>
        <fullName evidence="9">Integral membrane protein</fullName>
    </submittedName>
</protein>
<evidence type="ECO:0000259" key="8">
    <source>
        <dbReference type="Pfam" id="PF20684"/>
    </source>
</evidence>
<evidence type="ECO:0000256" key="6">
    <source>
        <dbReference type="SAM" id="MobiDB-lite"/>
    </source>
</evidence>
<dbReference type="PANTHER" id="PTHR33048">
    <property type="entry name" value="PTH11-LIKE INTEGRAL MEMBRANE PROTEIN (AFU_ORTHOLOGUE AFUA_5G11245)"/>
    <property type="match status" value="1"/>
</dbReference>
<comment type="subcellular location">
    <subcellularLocation>
        <location evidence="1">Membrane</location>
        <topology evidence="1">Multi-pass membrane protein</topology>
    </subcellularLocation>
</comment>
<dbReference type="Pfam" id="PF20684">
    <property type="entry name" value="Fung_rhodopsin"/>
    <property type="match status" value="1"/>
</dbReference>
<accession>A0A2P5I7N6</accession>
<evidence type="ECO:0000313" key="10">
    <source>
        <dbReference type="Proteomes" id="UP000094444"/>
    </source>
</evidence>
<gene>
    <name evidence="9" type="ORF">DHEL01_v203091</name>
</gene>
<feature type="transmembrane region" description="Helical" evidence="7">
    <location>
        <begin position="54"/>
        <end position="75"/>
    </location>
</feature>
<feature type="transmembrane region" description="Helical" evidence="7">
    <location>
        <begin position="136"/>
        <end position="167"/>
    </location>
</feature>
<evidence type="ECO:0000256" key="4">
    <source>
        <dbReference type="ARBA" id="ARBA00023136"/>
    </source>
</evidence>
<feature type="compositionally biased region" description="Polar residues" evidence="6">
    <location>
        <begin position="324"/>
        <end position="334"/>
    </location>
</feature>
<keyword evidence="3 7" id="KW-1133">Transmembrane helix</keyword>
<proteinExistence type="inferred from homology"/>
<feature type="transmembrane region" description="Helical" evidence="7">
    <location>
        <begin position="266"/>
        <end position="289"/>
    </location>
</feature>
<evidence type="ECO:0000256" key="7">
    <source>
        <dbReference type="SAM" id="Phobius"/>
    </source>
</evidence>
<dbReference type="Proteomes" id="UP000094444">
    <property type="component" value="Unassembled WGS sequence"/>
</dbReference>
<evidence type="ECO:0000256" key="3">
    <source>
        <dbReference type="ARBA" id="ARBA00022989"/>
    </source>
</evidence>
<name>A0A2P5I7N6_DIAHE</name>
<dbReference type="AlphaFoldDB" id="A0A2P5I7N6"/>
<feature type="transmembrane region" description="Helical" evidence="7">
    <location>
        <begin position="21"/>
        <end position="42"/>
    </location>
</feature>
<feature type="transmembrane region" description="Helical" evidence="7">
    <location>
        <begin position="220"/>
        <end position="246"/>
    </location>
</feature>
<dbReference type="PANTHER" id="PTHR33048:SF47">
    <property type="entry name" value="INTEGRAL MEMBRANE PROTEIN-RELATED"/>
    <property type="match status" value="1"/>
</dbReference>
<sequence length="420" mass="46720">MGYVDRSISAEDMDDYSGNKVIVTSIVFIILTSLFLGLRFYAKNLVRSQSGWDDLLLVGAYLCNTGSCITVIVMTKVAGLGRHEEWLKNSNPTQMVRWAELVLTFEFFHFAGEALPKLAILSFYIQMFNWRGKTRAVCYVTMGTVVTAWLASTVGGCLQCRPLAFWWDKTIRGGECFEMPTLFRAQAITSPILDVIILLLPIKSIWALQLPERKRIELILVYGVAGFGLIASIVRVQIFFGTSTFIDRTWVSVDIGGWSISEVGTYIITACLPVLGPLAPLFSPARLLAKARKMMRISDGVQMDSNPPSKDATNDDHHDFPSMVTHNSITQGQFNDCGPWDGAHQDKSIEEPRGGQQDEDGSHEESYQEETSERINWEGDGILTILITRTTQVTVDRLGSIDRPWEFLGPSIGSPTITSG</sequence>
<comment type="similarity">
    <text evidence="5">Belongs to the SAT4 family.</text>
</comment>
<dbReference type="InParanoid" id="A0A2P5I7N6"/>
<dbReference type="InterPro" id="IPR052337">
    <property type="entry name" value="SAT4-like"/>
</dbReference>
<evidence type="ECO:0000313" key="9">
    <source>
        <dbReference type="EMBL" id="POS78512.1"/>
    </source>
</evidence>
<dbReference type="GO" id="GO:0016020">
    <property type="term" value="C:membrane"/>
    <property type="evidence" value="ECO:0007669"/>
    <property type="project" value="UniProtKB-SubCell"/>
</dbReference>
<dbReference type="OrthoDB" id="5342292at2759"/>
<keyword evidence="10" id="KW-1185">Reference proteome</keyword>
<evidence type="ECO:0000256" key="1">
    <source>
        <dbReference type="ARBA" id="ARBA00004141"/>
    </source>
</evidence>
<evidence type="ECO:0000256" key="5">
    <source>
        <dbReference type="ARBA" id="ARBA00038359"/>
    </source>
</evidence>
<keyword evidence="4 7" id="KW-0472">Membrane</keyword>
<feature type="region of interest" description="Disordered" evidence="6">
    <location>
        <begin position="300"/>
        <end position="375"/>
    </location>
</feature>
<organism evidence="9 10">
    <name type="scientific">Diaporthe helianthi</name>
    <dbReference type="NCBI Taxonomy" id="158607"/>
    <lineage>
        <taxon>Eukaryota</taxon>
        <taxon>Fungi</taxon>
        <taxon>Dikarya</taxon>
        <taxon>Ascomycota</taxon>
        <taxon>Pezizomycotina</taxon>
        <taxon>Sordariomycetes</taxon>
        <taxon>Sordariomycetidae</taxon>
        <taxon>Diaporthales</taxon>
        <taxon>Diaporthaceae</taxon>
        <taxon>Diaporthe</taxon>
    </lineage>
</organism>
<dbReference type="STRING" id="158607.A0A2P5I7N6"/>
<dbReference type="EMBL" id="MAVT02000180">
    <property type="protein sequence ID" value="POS78512.1"/>
    <property type="molecule type" value="Genomic_DNA"/>
</dbReference>
<dbReference type="InterPro" id="IPR049326">
    <property type="entry name" value="Rhodopsin_dom_fungi"/>
</dbReference>
<reference evidence="9" key="1">
    <citation type="submission" date="2017-09" db="EMBL/GenBank/DDBJ databases">
        <title>Polyketide synthases of a Diaporthe helianthi virulent isolate.</title>
        <authorList>
            <person name="Baroncelli R."/>
        </authorList>
    </citation>
    <scope>NUCLEOTIDE SEQUENCE [LARGE SCALE GENOMIC DNA]</scope>
    <source>
        <strain evidence="9">7/96</strain>
    </source>
</reference>
<evidence type="ECO:0000256" key="2">
    <source>
        <dbReference type="ARBA" id="ARBA00022692"/>
    </source>
</evidence>